<reference evidence="4 5" key="1">
    <citation type="submission" date="2023-03" db="EMBL/GenBank/DDBJ databases">
        <title>Bacillus Genome Sequencing.</title>
        <authorList>
            <person name="Dunlap C."/>
        </authorList>
    </citation>
    <scope>NUCLEOTIDE SEQUENCE [LARGE SCALE GENOMIC DNA]</scope>
    <source>
        <strain evidence="4 5">B-23453</strain>
    </source>
</reference>
<dbReference type="InterPro" id="IPR019734">
    <property type="entry name" value="TPR_rpt"/>
</dbReference>
<dbReference type="InterPro" id="IPR001387">
    <property type="entry name" value="Cro/C1-type_HTH"/>
</dbReference>
<dbReference type="Pfam" id="PF18801">
    <property type="entry name" value="RapH_N"/>
    <property type="match status" value="1"/>
</dbReference>
<dbReference type="Gene3D" id="1.25.40.1000">
    <property type="match status" value="1"/>
</dbReference>
<dbReference type="SUPFAM" id="SSF81901">
    <property type="entry name" value="HCP-like"/>
    <property type="match status" value="1"/>
</dbReference>
<dbReference type="Gene3D" id="1.10.260.40">
    <property type="entry name" value="lambda repressor-like DNA-binding domains"/>
    <property type="match status" value="1"/>
</dbReference>
<keyword evidence="1" id="KW-0802">TPR repeat</keyword>
<evidence type="ECO:0000259" key="3">
    <source>
        <dbReference type="PROSITE" id="PS50943"/>
    </source>
</evidence>
<dbReference type="Pfam" id="PF13424">
    <property type="entry name" value="TPR_12"/>
    <property type="match status" value="1"/>
</dbReference>
<dbReference type="InterPro" id="IPR010982">
    <property type="entry name" value="Lambda_DNA-bd_dom_sf"/>
</dbReference>
<comment type="caution">
    <text evidence="4">The sequence shown here is derived from an EMBL/GenBank/DDBJ whole genome shotgun (WGS) entry which is preliminary data.</text>
</comment>
<dbReference type="PANTHER" id="PTHR37038">
    <property type="entry name" value="TRANSCRIPTIONAL REGULATOR-RELATED"/>
    <property type="match status" value="1"/>
</dbReference>
<dbReference type="SMART" id="SM00028">
    <property type="entry name" value="TPR"/>
    <property type="match status" value="3"/>
</dbReference>
<gene>
    <name evidence="4" type="ORF">P4T90_24110</name>
</gene>
<dbReference type="PROSITE" id="PS50943">
    <property type="entry name" value="HTH_CROC1"/>
    <property type="match status" value="1"/>
</dbReference>
<evidence type="ECO:0000256" key="2">
    <source>
        <dbReference type="SAM" id="Coils"/>
    </source>
</evidence>
<name>A0ABU6MN32_9BACI</name>
<keyword evidence="2" id="KW-0175">Coiled coil</keyword>
<evidence type="ECO:0000256" key="1">
    <source>
        <dbReference type="PROSITE-ProRule" id="PRU00339"/>
    </source>
</evidence>
<proteinExistence type="predicted"/>
<feature type="domain" description="HTH cro/C1-type" evidence="3">
    <location>
        <begin position="14"/>
        <end position="67"/>
    </location>
</feature>
<dbReference type="InterPro" id="IPR011990">
    <property type="entry name" value="TPR-like_helical_dom_sf"/>
</dbReference>
<feature type="repeat" description="TPR" evidence="1">
    <location>
        <begin position="271"/>
        <end position="304"/>
    </location>
</feature>
<organism evidence="4 5">
    <name type="scientific">Heyndrickxia acidicola</name>
    <dbReference type="NCBI Taxonomy" id="209389"/>
    <lineage>
        <taxon>Bacteria</taxon>
        <taxon>Bacillati</taxon>
        <taxon>Bacillota</taxon>
        <taxon>Bacilli</taxon>
        <taxon>Bacillales</taxon>
        <taxon>Bacillaceae</taxon>
        <taxon>Heyndrickxia</taxon>
    </lineage>
</organism>
<keyword evidence="5" id="KW-1185">Reference proteome</keyword>
<dbReference type="SUPFAM" id="SSF48452">
    <property type="entry name" value="TPR-like"/>
    <property type="match status" value="1"/>
</dbReference>
<dbReference type="SMART" id="SM00530">
    <property type="entry name" value="HTH_XRE"/>
    <property type="match status" value="1"/>
</dbReference>
<dbReference type="EMBL" id="JARMAB010000052">
    <property type="protein sequence ID" value="MED1206097.1"/>
    <property type="molecule type" value="Genomic_DNA"/>
</dbReference>
<feature type="coiled-coil region" evidence="2">
    <location>
        <begin position="57"/>
        <end position="106"/>
    </location>
</feature>
<dbReference type="RefSeq" id="WP_066265360.1">
    <property type="nucleotide sequence ID" value="NZ_JARMAB010000052.1"/>
</dbReference>
<dbReference type="SUPFAM" id="SSF47413">
    <property type="entry name" value="lambda repressor-like DNA-binding domains"/>
    <property type="match status" value="1"/>
</dbReference>
<evidence type="ECO:0000313" key="4">
    <source>
        <dbReference type="EMBL" id="MED1206097.1"/>
    </source>
</evidence>
<evidence type="ECO:0000313" key="5">
    <source>
        <dbReference type="Proteomes" id="UP001341444"/>
    </source>
</evidence>
<dbReference type="Gene3D" id="1.25.40.10">
    <property type="entry name" value="Tetratricopeptide repeat domain"/>
    <property type="match status" value="1"/>
</dbReference>
<dbReference type="CDD" id="cd00093">
    <property type="entry name" value="HTH_XRE"/>
    <property type="match status" value="1"/>
</dbReference>
<sequence>MKINNFNFEYGTYIYDKRTNLNLTQKELADGICSITYLSKLENGKIEPSHDTLLLLLERLNCDFQNLLNNNENFIETLEEWYTVITNQENQEIERVRSRVDEMIKNIDSVILVYYYNLLSLRYFLYKVNLNAAEEKIEYLNKHVSKLPEQIYNYLQYFSGVYFCLRSNYNKGLFYLKEAEQLFSKSKVVDLNLYYHLGLAYNLIYNIPMTLIYTNLCLDNLRQEFSGNRRIECYLLLGINYLRLNDFNKAEYYFKLIIKATSKFRDDAILAKAYHNLGNLESKRNNSSKAISYFTKSLELKDKKNESYINTLIYLAKEYSKLEEKKSAIDYLEVAYSIVKKNLLPKTQTYRVLILKYKILEDDEKLLNLIEIEARKYFSERNDKINLCDCYITAAELYSKRQMYKKSTLYYKLAYETSLLSTTK</sequence>
<dbReference type="Pfam" id="PF01381">
    <property type="entry name" value="HTH_3"/>
    <property type="match status" value="1"/>
</dbReference>
<protein>
    <submittedName>
        <fullName evidence="4">Helix-turn-helix transcriptional regulator</fullName>
    </submittedName>
</protein>
<accession>A0ABU6MN32</accession>
<dbReference type="Proteomes" id="UP001341444">
    <property type="component" value="Unassembled WGS sequence"/>
</dbReference>
<dbReference type="InterPro" id="IPR053163">
    <property type="entry name" value="HTH-type_regulator_Rgg"/>
</dbReference>
<dbReference type="PROSITE" id="PS50005">
    <property type="entry name" value="TPR"/>
    <property type="match status" value="1"/>
</dbReference>